<name>F2JSQ5_CELLD</name>
<dbReference type="PANTHER" id="PTHR13774">
    <property type="entry name" value="PHENAZINE BIOSYNTHESIS PROTEIN"/>
    <property type="match status" value="1"/>
</dbReference>
<dbReference type="AlphaFoldDB" id="F2JSQ5"/>
<keyword evidence="5" id="KW-1185">Reference proteome</keyword>
<dbReference type="HOGENOM" id="CLU_048756_2_2_9"/>
<dbReference type="eggNOG" id="COG0384">
    <property type="taxonomic scope" value="Bacteria"/>
</dbReference>
<gene>
    <name evidence="4" type="ordered locus">Clole_1160</name>
</gene>
<proteinExistence type="inferred from homology"/>
<dbReference type="GO" id="GO:0016853">
    <property type="term" value="F:isomerase activity"/>
    <property type="evidence" value="ECO:0007669"/>
    <property type="project" value="UniProtKB-KW"/>
</dbReference>
<dbReference type="NCBIfam" id="TIGR00654">
    <property type="entry name" value="PhzF_family"/>
    <property type="match status" value="1"/>
</dbReference>
<dbReference type="SUPFAM" id="SSF54506">
    <property type="entry name" value="Diaminopimelate epimerase-like"/>
    <property type="match status" value="1"/>
</dbReference>
<dbReference type="InterPro" id="IPR003719">
    <property type="entry name" value="Phenazine_PhzF-like"/>
</dbReference>
<dbReference type="Pfam" id="PF02567">
    <property type="entry name" value="PhzC-PhzF"/>
    <property type="match status" value="1"/>
</dbReference>
<feature type="active site" evidence="3">
    <location>
        <position position="46"/>
    </location>
</feature>
<organism evidence="4 5">
    <name type="scientific">Cellulosilyticum lentocellum (strain ATCC 49066 / DSM 5427 / NCIMB 11756 / RHM5)</name>
    <name type="common">Clostridium lentocellum</name>
    <dbReference type="NCBI Taxonomy" id="642492"/>
    <lineage>
        <taxon>Bacteria</taxon>
        <taxon>Bacillati</taxon>
        <taxon>Bacillota</taxon>
        <taxon>Clostridia</taxon>
        <taxon>Lachnospirales</taxon>
        <taxon>Cellulosilyticaceae</taxon>
        <taxon>Cellulosilyticum</taxon>
    </lineage>
</organism>
<dbReference type="PIRSF" id="PIRSF016184">
    <property type="entry name" value="PhzC_PhzF"/>
    <property type="match status" value="1"/>
</dbReference>
<evidence type="ECO:0000256" key="2">
    <source>
        <dbReference type="ARBA" id="ARBA00023235"/>
    </source>
</evidence>
<keyword evidence="2" id="KW-0413">Isomerase</keyword>
<dbReference type="EMBL" id="CP002582">
    <property type="protein sequence ID" value="ADZ82889.1"/>
    <property type="molecule type" value="Genomic_DNA"/>
</dbReference>
<sequence length="263" mass="29741">MKITMYQVDAFTNELFKGNPVAVCLTEKPLKEALMQKIAMENNLSETAFCYKEGECYQIRWFTPEVEIDLCGHATLGTAYVLFNEVEQGKKQITFKSQSGEIIVTRNKERFTLSFPVREGRAITPRTDIIKALGGNPIAFYESRDVMVVYETEEEIANLKPDVGLVNRLDVFGIIVTAKGNEVDFVSRYFAPGCGVFEDPATGSSHCTLVPYWAKILGKNQFLDKQLSKRVGTFYCELKEDKVYISGEAIQLFKTSFEIDLNK</sequence>
<dbReference type="GO" id="GO:0005737">
    <property type="term" value="C:cytoplasm"/>
    <property type="evidence" value="ECO:0007669"/>
    <property type="project" value="TreeGrafter"/>
</dbReference>
<dbReference type="PANTHER" id="PTHR13774:SF17">
    <property type="entry name" value="PHENAZINE BIOSYNTHESIS-LIKE DOMAIN-CONTAINING PROTEIN"/>
    <property type="match status" value="1"/>
</dbReference>
<evidence type="ECO:0000256" key="3">
    <source>
        <dbReference type="PIRSR" id="PIRSR016184-1"/>
    </source>
</evidence>
<evidence type="ECO:0000313" key="5">
    <source>
        <dbReference type="Proteomes" id="UP000008467"/>
    </source>
</evidence>
<reference evidence="4 5" key="1">
    <citation type="journal article" date="2011" name="J. Bacteriol.">
        <title>Complete genome sequence of the cellulose-degrading bacterium Cellulosilyticum lentocellum.</title>
        <authorList>
            <consortium name="US DOE Joint Genome Institute"/>
            <person name="Miller D.A."/>
            <person name="Suen G."/>
            <person name="Bruce D."/>
            <person name="Copeland A."/>
            <person name="Cheng J.F."/>
            <person name="Detter C."/>
            <person name="Goodwin L.A."/>
            <person name="Han C.S."/>
            <person name="Hauser L.J."/>
            <person name="Land M.L."/>
            <person name="Lapidus A."/>
            <person name="Lucas S."/>
            <person name="Meincke L."/>
            <person name="Pitluck S."/>
            <person name="Tapia R."/>
            <person name="Teshima H."/>
            <person name="Woyke T."/>
            <person name="Fox B.G."/>
            <person name="Angert E.R."/>
            <person name="Currie C.R."/>
        </authorList>
    </citation>
    <scope>NUCLEOTIDE SEQUENCE [LARGE SCALE GENOMIC DNA]</scope>
    <source>
        <strain evidence="5">ATCC 49066 / DSM 5427 / NCIMB 11756 / RHM5</strain>
    </source>
</reference>
<evidence type="ECO:0000313" key="4">
    <source>
        <dbReference type="EMBL" id="ADZ82889.1"/>
    </source>
</evidence>
<protein>
    <submittedName>
        <fullName evidence="4">Phenazine biosynthesis protein PhzF family</fullName>
    </submittedName>
</protein>
<dbReference type="Gene3D" id="3.10.310.10">
    <property type="entry name" value="Diaminopimelate Epimerase, Chain A, domain 1"/>
    <property type="match status" value="2"/>
</dbReference>
<evidence type="ECO:0000256" key="1">
    <source>
        <dbReference type="ARBA" id="ARBA00008270"/>
    </source>
</evidence>
<dbReference type="KEGG" id="cle:Clole_1160"/>
<accession>F2JSQ5</accession>
<comment type="similarity">
    <text evidence="1">Belongs to the PhzF family.</text>
</comment>
<dbReference type="Proteomes" id="UP000008467">
    <property type="component" value="Chromosome"/>
</dbReference>